<keyword evidence="3" id="KW-0862">Zinc</keyword>
<accession>A0A245ZNR0</accession>
<dbReference type="SUPFAM" id="SSF51316">
    <property type="entry name" value="Mss4-like"/>
    <property type="match status" value="1"/>
</dbReference>
<proteinExistence type="inferred from homology"/>
<evidence type="ECO:0000256" key="1">
    <source>
        <dbReference type="ARBA" id="ARBA00005495"/>
    </source>
</evidence>
<comment type="caution">
    <text evidence="6">The sequence shown here is derived from an EMBL/GenBank/DDBJ whole genome shotgun (WGS) entry which is preliminary data.</text>
</comment>
<evidence type="ECO:0000256" key="4">
    <source>
        <dbReference type="ARBA" id="ARBA00023239"/>
    </source>
</evidence>
<comment type="similarity">
    <text evidence="1">Belongs to the Gfa family.</text>
</comment>
<keyword evidence="2" id="KW-0479">Metal-binding</keyword>
<evidence type="ECO:0000313" key="7">
    <source>
        <dbReference type="Proteomes" id="UP000197290"/>
    </source>
</evidence>
<dbReference type="PANTHER" id="PTHR33337">
    <property type="entry name" value="GFA DOMAIN-CONTAINING PROTEIN"/>
    <property type="match status" value="1"/>
</dbReference>
<name>A0A245ZNR0_9SPHN</name>
<dbReference type="Pfam" id="PF04828">
    <property type="entry name" value="GFA"/>
    <property type="match status" value="1"/>
</dbReference>
<protein>
    <submittedName>
        <fullName evidence="6">Glutathione-dependent formaldehyde-activating enzyme</fullName>
    </submittedName>
</protein>
<sequence length="110" mass="12029">MRVSVCHCLDCQRRSGAPFAAQARFPEDAVTVTGTPRQWRRVGSSGSAAVHHFCVTCGTTLFYVLERQADLIAVAVGCFADPHFPAPGYSVYENRRHPWIAIAGEGIVHD</sequence>
<dbReference type="PANTHER" id="PTHR33337:SF40">
    <property type="entry name" value="CENP-V_GFA DOMAIN-CONTAINING PROTEIN-RELATED"/>
    <property type="match status" value="1"/>
</dbReference>
<keyword evidence="7" id="KW-1185">Reference proteome</keyword>
<dbReference type="EMBL" id="NBBI01000002">
    <property type="protein sequence ID" value="OWK31369.1"/>
    <property type="molecule type" value="Genomic_DNA"/>
</dbReference>
<keyword evidence="4" id="KW-0456">Lyase</keyword>
<dbReference type="GO" id="GO:0046872">
    <property type="term" value="F:metal ion binding"/>
    <property type="evidence" value="ECO:0007669"/>
    <property type="project" value="UniProtKB-KW"/>
</dbReference>
<evidence type="ECO:0000259" key="5">
    <source>
        <dbReference type="PROSITE" id="PS51891"/>
    </source>
</evidence>
<dbReference type="InterPro" id="IPR006913">
    <property type="entry name" value="CENP-V/GFA"/>
</dbReference>
<evidence type="ECO:0000256" key="2">
    <source>
        <dbReference type="ARBA" id="ARBA00022723"/>
    </source>
</evidence>
<dbReference type="InterPro" id="IPR011057">
    <property type="entry name" value="Mss4-like_sf"/>
</dbReference>
<dbReference type="Proteomes" id="UP000197290">
    <property type="component" value="Unassembled WGS sequence"/>
</dbReference>
<feature type="domain" description="CENP-V/GFA" evidence="5">
    <location>
        <begin position="1"/>
        <end position="93"/>
    </location>
</feature>
<dbReference type="GO" id="GO:0016846">
    <property type="term" value="F:carbon-sulfur lyase activity"/>
    <property type="evidence" value="ECO:0007669"/>
    <property type="project" value="InterPro"/>
</dbReference>
<evidence type="ECO:0000256" key="3">
    <source>
        <dbReference type="ARBA" id="ARBA00022833"/>
    </source>
</evidence>
<dbReference type="Gene3D" id="3.90.1590.10">
    <property type="entry name" value="glutathione-dependent formaldehyde- activating enzyme (gfa)"/>
    <property type="match status" value="1"/>
</dbReference>
<gene>
    <name evidence="6" type="ORF">SPDO_13780</name>
</gene>
<organism evidence="6 7">
    <name type="scientific">Sphingomonas dokdonensis</name>
    <dbReference type="NCBI Taxonomy" id="344880"/>
    <lineage>
        <taxon>Bacteria</taxon>
        <taxon>Pseudomonadati</taxon>
        <taxon>Pseudomonadota</taxon>
        <taxon>Alphaproteobacteria</taxon>
        <taxon>Sphingomonadales</taxon>
        <taxon>Sphingomonadaceae</taxon>
        <taxon>Sphingomonas</taxon>
    </lineage>
</organism>
<reference evidence="6 7" key="1">
    <citation type="submission" date="2017-03" db="EMBL/GenBank/DDBJ databases">
        <title>Genome sequence of Sphingomonas dokdonensis DSM 21029.</title>
        <authorList>
            <person name="Poehlein A."/>
            <person name="Wuebbeler J.H."/>
            <person name="Steinbuechel A."/>
            <person name="Daniel R."/>
        </authorList>
    </citation>
    <scope>NUCLEOTIDE SEQUENCE [LARGE SCALE GENOMIC DNA]</scope>
    <source>
        <strain evidence="6 7">DSM 21029</strain>
    </source>
</reference>
<evidence type="ECO:0000313" key="6">
    <source>
        <dbReference type="EMBL" id="OWK31369.1"/>
    </source>
</evidence>
<dbReference type="PROSITE" id="PS51891">
    <property type="entry name" value="CENP_V_GFA"/>
    <property type="match status" value="1"/>
</dbReference>
<dbReference type="AlphaFoldDB" id="A0A245ZNR0"/>